<dbReference type="RefSeq" id="WP_144250886.1">
    <property type="nucleotide sequence ID" value="NZ_VLPK01000009.1"/>
</dbReference>
<reference evidence="1 2" key="1">
    <citation type="submission" date="2019-07" db="EMBL/GenBank/DDBJ databases">
        <authorList>
            <person name="Huq M.A."/>
        </authorList>
    </citation>
    <scope>NUCLEOTIDE SEQUENCE [LARGE SCALE GENOMIC DNA]</scope>
    <source>
        <strain evidence="1 2">MAH-19</strain>
    </source>
</reference>
<gene>
    <name evidence="1" type="ORF">FO440_24100</name>
</gene>
<keyword evidence="2" id="KW-1185">Reference proteome</keyword>
<dbReference type="Proteomes" id="UP000318733">
    <property type="component" value="Unassembled WGS sequence"/>
</dbReference>
<accession>A0A556M4U8</accession>
<sequence length="301" mass="35355">MVYNDEHFEAELNIKLRKRLSILRFWQDELIRYLCRFLDETKDQRQRTGCEAFLKLLTKIRLNLDAANALMHLMNDDYRYKTSINVLYRTMVDDIINSYYLWGTVVMNDPEQQALRNELKILHKEFTVSVIDGIKAEQQFRAFVSTVKGDTPIAEVDVEAYFKKGNPDLVDRNGKWQTNADLRSTTHPDIKKQLNQHENCGFISEAKKLAFLKARDLPWHDELKSLFKYLSQYQHFSPQAHHLLTLHIDQDITIYQHTLGQLLMLMRQLFGVLEIKNKLVLDQELASIGKAMLDSFNSEPF</sequence>
<proteinExistence type="predicted"/>
<protein>
    <submittedName>
        <fullName evidence="1">Uncharacterized protein</fullName>
    </submittedName>
</protein>
<dbReference type="EMBL" id="VLPK01000009">
    <property type="protein sequence ID" value="TSJ34923.1"/>
    <property type="molecule type" value="Genomic_DNA"/>
</dbReference>
<name>A0A556M4U8_9SPHI</name>
<dbReference type="AlphaFoldDB" id="A0A556M4U8"/>
<dbReference type="OrthoDB" id="9849825at2"/>
<evidence type="ECO:0000313" key="1">
    <source>
        <dbReference type="EMBL" id="TSJ34923.1"/>
    </source>
</evidence>
<comment type="caution">
    <text evidence="1">The sequence shown here is derived from an EMBL/GenBank/DDBJ whole genome shotgun (WGS) entry which is preliminary data.</text>
</comment>
<organism evidence="1 2">
    <name type="scientific">Mucilaginibacter corticis</name>
    <dbReference type="NCBI Taxonomy" id="2597670"/>
    <lineage>
        <taxon>Bacteria</taxon>
        <taxon>Pseudomonadati</taxon>
        <taxon>Bacteroidota</taxon>
        <taxon>Sphingobacteriia</taxon>
        <taxon>Sphingobacteriales</taxon>
        <taxon>Sphingobacteriaceae</taxon>
        <taxon>Mucilaginibacter</taxon>
    </lineage>
</organism>
<evidence type="ECO:0000313" key="2">
    <source>
        <dbReference type="Proteomes" id="UP000318733"/>
    </source>
</evidence>